<dbReference type="GO" id="GO:0006351">
    <property type="term" value="P:DNA-templated transcription"/>
    <property type="evidence" value="ECO:0007669"/>
    <property type="project" value="InterPro"/>
</dbReference>
<reference evidence="9 10" key="1">
    <citation type="submission" date="2017-06" db="EMBL/GenBank/DDBJ databases">
        <title>Cmopartive genomic analysis of Ambrosia Fusariam Clade fungi.</title>
        <authorList>
            <person name="Stajich J.E."/>
            <person name="Carrillo J."/>
            <person name="Kijimoto T."/>
            <person name="Eskalen A."/>
            <person name="O'Donnell K."/>
            <person name="Kasson M."/>
        </authorList>
    </citation>
    <scope>NUCLEOTIDE SEQUENCE [LARGE SCALE GENOMIC DNA]</scope>
    <source>
        <strain evidence="9 10">NRRL 20438</strain>
    </source>
</reference>
<dbReference type="GO" id="GO:0008270">
    <property type="term" value="F:zinc ion binding"/>
    <property type="evidence" value="ECO:0007669"/>
    <property type="project" value="InterPro"/>
</dbReference>
<dbReference type="Gene3D" id="4.10.240.10">
    <property type="entry name" value="Zn(2)-C6 fungal-type DNA-binding domain"/>
    <property type="match status" value="1"/>
</dbReference>
<dbReference type="InterPro" id="IPR051430">
    <property type="entry name" value="Fungal_TF_Env_Response"/>
</dbReference>
<dbReference type="PROSITE" id="PS50048">
    <property type="entry name" value="ZN2_CY6_FUNGAL_2"/>
    <property type="match status" value="1"/>
</dbReference>
<keyword evidence="1" id="KW-0479">Metal-binding</keyword>
<keyword evidence="10" id="KW-1185">Reference proteome</keyword>
<sequence length="757" mass="84913">MSEPERRRRRPAVSCSLCRKRKIRCNREVPCSNCVRSRNDACIYENHPLQVRSRGFELGHPVSHTTPTISTEIHDAFMPTCQDQASNTSSTSTALGHSATSLEPPQASTSTLSTPPSSQDVEALRFRIRQLEDQVLKAHQGSSQSVVSTPTSNIETTSSRIGGTFHFHSENRIFGRALPITRGISHKTRLFGQSHFVYTMTLLKDMHEMLEKHAQETSPIVTYLTKCKGLARLIKARRAPPWPTSLTTQLPPKGVTDELVECYLRTTEKIYRILHVPTFRKQYEALYSSQDDPERSFLVQLKLVLALGAVTHDEKFSLRVSAVRWIYEAQSWVSEPEFKSRLGVQYLQTNILLLLAREMVQVSGESPWVAVGSLYRTAVSMGLHRDPVHLSKRTRFVSEIRRRLWNTILEISLQASLSSGSPPLISLDDFDTEPPGNFDDDQLLAEDPAPRPEHEFTELSIARALRKTFPDRLNVAKLLNNIGSQGSYEETLRLDAELRASYKALTQTLHSCKSAPGRSPSQFELCSVDFIMRRYVSALHFPFLGPSLYETCYAFSRKVSVENSFKLWCAACPPSSESSLAAHSGNDAFASSRYEFSRYTICGFGFFRTVAWQASLIIAIELKNQLQEEESLCPAPLRSDLLCALEDSKTWSLRCIEAGETNIKGYLGINLAAAQIQGLQQGFSGDVLAEFMIRAGEAAEERCLPILECAAAEMETDELDQSQLPSNAVFDFGEDWDFMMSNGIFYPGDGDPMAWML</sequence>
<dbReference type="SUPFAM" id="SSF57701">
    <property type="entry name" value="Zn2/Cys6 DNA-binding domain"/>
    <property type="match status" value="1"/>
</dbReference>
<evidence type="ECO:0000313" key="9">
    <source>
        <dbReference type="EMBL" id="RSL91002.1"/>
    </source>
</evidence>
<evidence type="ECO:0000313" key="10">
    <source>
        <dbReference type="Proteomes" id="UP000288429"/>
    </source>
</evidence>
<keyword evidence="6" id="KW-0539">Nucleus</keyword>
<dbReference type="PANTHER" id="PTHR31944">
    <property type="entry name" value="HEME-RESPONSIVE ZINC FINGER TRANSCRIPTION FACTOR HAP1"/>
    <property type="match status" value="1"/>
</dbReference>
<evidence type="ECO:0000256" key="5">
    <source>
        <dbReference type="ARBA" id="ARBA00023163"/>
    </source>
</evidence>
<evidence type="ECO:0000256" key="6">
    <source>
        <dbReference type="ARBA" id="ARBA00023242"/>
    </source>
</evidence>
<evidence type="ECO:0000259" key="8">
    <source>
        <dbReference type="PROSITE" id="PS50048"/>
    </source>
</evidence>
<dbReference type="Pfam" id="PF00172">
    <property type="entry name" value="Zn_clus"/>
    <property type="match status" value="1"/>
</dbReference>
<proteinExistence type="predicted"/>
<feature type="domain" description="Zn(2)-C6 fungal-type" evidence="8">
    <location>
        <begin position="14"/>
        <end position="44"/>
    </location>
</feature>
<protein>
    <recommendedName>
        <fullName evidence="8">Zn(2)-C6 fungal-type domain-containing protein</fullName>
    </recommendedName>
</protein>
<dbReference type="Pfam" id="PF04082">
    <property type="entry name" value="Fungal_trans"/>
    <property type="match status" value="1"/>
</dbReference>
<dbReference type="GO" id="GO:0000978">
    <property type="term" value="F:RNA polymerase II cis-regulatory region sequence-specific DNA binding"/>
    <property type="evidence" value="ECO:0007669"/>
    <property type="project" value="TreeGrafter"/>
</dbReference>
<keyword evidence="2" id="KW-0862">Zinc</keyword>
<evidence type="ECO:0000256" key="1">
    <source>
        <dbReference type="ARBA" id="ARBA00022723"/>
    </source>
</evidence>
<feature type="region of interest" description="Disordered" evidence="7">
    <location>
        <begin position="82"/>
        <end position="119"/>
    </location>
</feature>
<dbReference type="PANTHER" id="PTHR31944:SF131">
    <property type="entry name" value="HEME-RESPONSIVE ZINC FINGER TRANSCRIPTION FACTOR HAP1"/>
    <property type="match status" value="1"/>
</dbReference>
<dbReference type="PROSITE" id="PS00463">
    <property type="entry name" value="ZN2_CY6_FUNGAL_1"/>
    <property type="match status" value="1"/>
</dbReference>
<gene>
    <name evidence="9" type="ORF">CDV31_015570</name>
</gene>
<dbReference type="Proteomes" id="UP000288429">
    <property type="component" value="Unassembled WGS sequence"/>
</dbReference>
<feature type="compositionally biased region" description="Polar residues" evidence="7">
    <location>
        <begin position="140"/>
        <end position="159"/>
    </location>
</feature>
<organism evidence="9 10">
    <name type="scientific">Fusarium ambrosium</name>
    <dbReference type="NCBI Taxonomy" id="131363"/>
    <lineage>
        <taxon>Eukaryota</taxon>
        <taxon>Fungi</taxon>
        <taxon>Dikarya</taxon>
        <taxon>Ascomycota</taxon>
        <taxon>Pezizomycotina</taxon>
        <taxon>Sordariomycetes</taxon>
        <taxon>Hypocreomycetidae</taxon>
        <taxon>Hypocreales</taxon>
        <taxon>Nectriaceae</taxon>
        <taxon>Fusarium</taxon>
        <taxon>Fusarium solani species complex</taxon>
    </lineage>
</organism>
<dbReference type="EMBL" id="NIZV01000418">
    <property type="protein sequence ID" value="RSL91002.1"/>
    <property type="molecule type" value="Genomic_DNA"/>
</dbReference>
<dbReference type="GO" id="GO:0001228">
    <property type="term" value="F:DNA-binding transcription activator activity, RNA polymerase II-specific"/>
    <property type="evidence" value="ECO:0007669"/>
    <property type="project" value="TreeGrafter"/>
</dbReference>
<keyword evidence="3" id="KW-0805">Transcription regulation</keyword>
<evidence type="ECO:0000256" key="3">
    <source>
        <dbReference type="ARBA" id="ARBA00023015"/>
    </source>
</evidence>
<dbReference type="InterPro" id="IPR036864">
    <property type="entry name" value="Zn2-C6_fun-type_DNA-bd_sf"/>
</dbReference>
<dbReference type="InterPro" id="IPR001138">
    <property type="entry name" value="Zn2Cys6_DnaBD"/>
</dbReference>
<accession>A0A428SMK7</accession>
<dbReference type="CDD" id="cd12148">
    <property type="entry name" value="fungal_TF_MHR"/>
    <property type="match status" value="1"/>
</dbReference>
<dbReference type="SMART" id="SM00066">
    <property type="entry name" value="GAL4"/>
    <property type="match status" value="1"/>
</dbReference>
<dbReference type="AlphaFoldDB" id="A0A428SMK7"/>
<dbReference type="CDD" id="cd00067">
    <property type="entry name" value="GAL4"/>
    <property type="match status" value="1"/>
</dbReference>
<keyword evidence="5" id="KW-0804">Transcription</keyword>
<feature type="compositionally biased region" description="Low complexity" evidence="7">
    <location>
        <begin position="104"/>
        <end position="118"/>
    </location>
</feature>
<keyword evidence="4" id="KW-0238">DNA-binding</keyword>
<dbReference type="GO" id="GO:0005634">
    <property type="term" value="C:nucleus"/>
    <property type="evidence" value="ECO:0007669"/>
    <property type="project" value="TreeGrafter"/>
</dbReference>
<comment type="caution">
    <text evidence="9">The sequence shown here is derived from an EMBL/GenBank/DDBJ whole genome shotgun (WGS) entry which is preliminary data.</text>
</comment>
<name>A0A428SMK7_9HYPO</name>
<evidence type="ECO:0000256" key="7">
    <source>
        <dbReference type="SAM" id="MobiDB-lite"/>
    </source>
</evidence>
<feature type="compositionally biased region" description="Polar residues" evidence="7">
    <location>
        <begin position="82"/>
        <end position="103"/>
    </location>
</feature>
<evidence type="ECO:0000256" key="4">
    <source>
        <dbReference type="ARBA" id="ARBA00023125"/>
    </source>
</evidence>
<dbReference type="InterPro" id="IPR007219">
    <property type="entry name" value="XnlR_reg_dom"/>
</dbReference>
<dbReference type="SMART" id="SM00906">
    <property type="entry name" value="Fungal_trans"/>
    <property type="match status" value="1"/>
</dbReference>
<feature type="region of interest" description="Disordered" evidence="7">
    <location>
        <begin position="137"/>
        <end position="159"/>
    </location>
</feature>
<evidence type="ECO:0000256" key="2">
    <source>
        <dbReference type="ARBA" id="ARBA00022833"/>
    </source>
</evidence>